<sequence>LMAQCESYLVEHGYFERNTFTATPHPQTPYFIIMWIMDVCDEVKLDSSTQLKSEQHATYTHAMKMHAAMTYAFGHVHQLGSMDWYQSSDAGWKGNPSVSNIVSTYSKG</sequence>
<organism evidence="1 2">
    <name type="scientific">Macrolepiota fuliginosa MF-IS2</name>
    <dbReference type="NCBI Taxonomy" id="1400762"/>
    <lineage>
        <taxon>Eukaryota</taxon>
        <taxon>Fungi</taxon>
        <taxon>Dikarya</taxon>
        <taxon>Basidiomycota</taxon>
        <taxon>Agaricomycotina</taxon>
        <taxon>Agaricomycetes</taxon>
        <taxon>Agaricomycetidae</taxon>
        <taxon>Agaricales</taxon>
        <taxon>Agaricineae</taxon>
        <taxon>Agaricaceae</taxon>
        <taxon>Macrolepiota</taxon>
    </lineage>
</organism>
<reference evidence="1" key="1">
    <citation type="submission" date="2020-11" db="EMBL/GenBank/DDBJ databases">
        <authorList>
            <consortium name="DOE Joint Genome Institute"/>
            <person name="Ahrendt S."/>
            <person name="Riley R."/>
            <person name="Andreopoulos W."/>
            <person name="Labutti K."/>
            <person name="Pangilinan J."/>
            <person name="Ruiz-Duenas F.J."/>
            <person name="Barrasa J.M."/>
            <person name="Sanchez-Garcia M."/>
            <person name="Camarero S."/>
            <person name="Miyauchi S."/>
            <person name="Serrano A."/>
            <person name="Linde D."/>
            <person name="Babiker R."/>
            <person name="Drula E."/>
            <person name="Ayuso-Fernandez I."/>
            <person name="Pacheco R."/>
            <person name="Padilla G."/>
            <person name="Ferreira P."/>
            <person name="Barriuso J."/>
            <person name="Kellner H."/>
            <person name="Castanera R."/>
            <person name="Alfaro M."/>
            <person name="Ramirez L."/>
            <person name="Pisabarro A.G."/>
            <person name="Kuo A."/>
            <person name="Tritt A."/>
            <person name="Lipzen A."/>
            <person name="He G."/>
            <person name="Yan M."/>
            <person name="Ng V."/>
            <person name="Cullen D."/>
            <person name="Martin F."/>
            <person name="Rosso M.-N."/>
            <person name="Henrissat B."/>
            <person name="Hibbett D."/>
            <person name="Martinez A.T."/>
            <person name="Grigoriev I.V."/>
        </authorList>
    </citation>
    <scope>NUCLEOTIDE SEQUENCE</scope>
    <source>
        <strain evidence="1">MF-IS2</strain>
    </source>
</reference>
<dbReference type="OrthoDB" id="3163890at2759"/>
<protein>
    <submittedName>
        <fullName evidence="1">Uncharacterized protein</fullName>
    </submittedName>
</protein>
<dbReference type="EMBL" id="MU152491">
    <property type="protein sequence ID" value="KAF9440485.1"/>
    <property type="molecule type" value="Genomic_DNA"/>
</dbReference>
<proteinExistence type="predicted"/>
<gene>
    <name evidence="1" type="ORF">P691DRAFT_687537</name>
</gene>
<name>A0A9P6BWJ1_9AGAR</name>
<feature type="non-terminal residue" evidence="1">
    <location>
        <position position="1"/>
    </location>
</feature>
<dbReference type="AlphaFoldDB" id="A0A9P6BWJ1"/>
<accession>A0A9P6BWJ1</accession>
<evidence type="ECO:0000313" key="1">
    <source>
        <dbReference type="EMBL" id="KAF9440485.1"/>
    </source>
</evidence>
<dbReference type="Proteomes" id="UP000807342">
    <property type="component" value="Unassembled WGS sequence"/>
</dbReference>
<comment type="caution">
    <text evidence="1">The sequence shown here is derived from an EMBL/GenBank/DDBJ whole genome shotgun (WGS) entry which is preliminary data.</text>
</comment>
<keyword evidence="2" id="KW-1185">Reference proteome</keyword>
<evidence type="ECO:0000313" key="2">
    <source>
        <dbReference type="Proteomes" id="UP000807342"/>
    </source>
</evidence>